<keyword evidence="1" id="KW-0175">Coiled coil</keyword>
<feature type="coiled-coil region" evidence="1">
    <location>
        <begin position="95"/>
        <end position="151"/>
    </location>
</feature>
<organism evidence="2">
    <name type="scientific">Amphimedon queenslandica</name>
    <name type="common">Sponge</name>
    <dbReference type="NCBI Taxonomy" id="400682"/>
    <lineage>
        <taxon>Eukaryota</taxon>
        <taxon>Metazoa</taxon>
        <taxon>Porifera</taxon>
        <taxon>Demospongiae</taxon>
        <taxon>Heteroscleromorpha</taxon>
        <taxon>Haplosclerida</taxon>
        <taxon>Niphatidae</taxon>
        <taxon>Amphimedon</taxon>
    </lineage>
</organism>
<accession>A0A1X7TA29</accession>
<dbReference type="EnsemblMetazoa" id="Aqu2.1.11273_001">
    <property type="protein sequence ID" value="Aqu2.1.11273_001"/>
    <property type="gene ID" value="Aqu2.1.11273"/>
</dbReference>
<sequence length="353" mass="41056">MASSSSCITDDDDDDEKEANIARTTDLAFRLTVTHAERRGIYFIGSREELYPTAKKLEIVSVDGQDEKELKGFDDMPNLTQFSDQTMIVMKYSLINESIEKIKEEIENIKLLRQTDQELVVQMEARLINQCSELSEKIQELEQAKRETSITLLQQNTIDNTSSETGWAARPSFKQTEEKSFVPSSDINIMEQMYKLIDEFTERNNYNMQSYIRRIQDLEDRTECFVLQLSKNSPFKEQIKLLESLVPKVAQLEEKTGPLVLEIEQIQQHDEFESLICKVDPLVIRVNQLEEQLEILKPKIVHHDNIRSRIKILEMESTKLSTLQTQQFGSIAVQIRSLEVKLRPKNINFLFRN</sequence>
<dbReference type="AlphaFoldDB" id="A0A1X7TA29"/>
<dbReference type="InParanoid" id="A0A1X7TA29"/>
<protein>
    <submittedName>
        <fullName evidence="2">Uncharacterized protein</fullName>
    </submittedName>
</protein>
<name>A0A1X7TA29_AMPQE</name>
<proteinExistence type="predicted"/>
<evidence type="ECO:0000256" key="1">
    <source>
        <dbReference type="SAM" id="Coils"/>
    </source>
</evidence>
<evidence type="ECO:0000313" key="2">
    <source>
        <dbReference type="EnsemblMetazoa" id="Aqu2.1.11273_001"/>
    </source>
</evidence>
<reference evidence="2" key="1">
    <citation type="submission" date="2017-05" db="UniProtKB">
        <authorList>
            <consortium name="EnsemblMetazoa"/>
        </authorList>
    </citation>
    <scope>IDENTIFICATION</scope>
</reference>